<proteinExistence type="predicted"/>
<evidence type="ECO:0008006" key="3">
    <source>
        <dbReference type="Google" id="ProtNLM"/>
    </source>
</evidence>
<protein>
    <recommendedName>
        <fullName evidence="3">Ubiquitinyl hydrolase 1</fullName>
    </recommendedName>
</protein>
<gene>
    <name evidence="1" type="ORF">SCF082_LOCUS21829</name>
</gene>
<organism evidence="1 2">
    <name type="scientific">Durusdinium trenchii</name>
    <dbReference type="NCBI Taxonomy" id="1381693"/>
    <lineage>
        <taxon>Eukaryota</taxon>
        <taxon>Sar</taxon>
        <taxon>Alveolata</taxon>
        <taxon>Dinophyceae</taxon>
        <taxon>Suessiales</taxon>
        <taxon>Symbiodiniaceae</taxon>
        <taxon>Durusdinium</taxon>
    </lineage>
</organism>
<keyword evidence="2" id="KW-1185">Reference proteome</keyword>
<sequence length="408" mass="46090">MANGQHKGVEDELRTCFKKEIDATSMDESADVKEGVAYNSKKQVFQASVNIGEHFVVKEFKVKADAEHWIDLLKSLEGKKLLKSNIALMKMADATRQATEAAYEKIIQAKQTFTPESEPTLKHSHQGGKDIWATLFPKYKETPESTLCSPQVRVPQTSLEKLKVMGFSNPVVGEIFGWHHNSLWRGINIITHDGNGDIDNIGIGSDLVHIGFIRCSGEDAEPTEKDKQKMRHLLQGTNVVACIIVTYPVKIGVARAWEMRKPSSPSSSEEMVEVQLLHLVRRIHSEEFLVKSLDLQRGPKDLQNLISGAFEKNLETVYKKEVEVQPQAKKTQNFKRVAVLGDGFCFWHCLLRVLREDYKPVSRSKSGGPWSHSRLLIETEQAKALRLEFVSVPASWGRREHPRTAVHF</sequence>
<dbReference type="Proteomes" id="UP001642464">
    <property type="component" value="Unassembled WGS sequence"/>
</dbReference>
<evidence type="ECO:0000313" key="1">
    <source>
        <dbReference type="EMBL" id="CAK9036685.1"/>
    </source>
</evidence>
<accession>A0ABP0LBZ2</accession>
<dbReference type="EMBL" id="CAXAMM010015559">
    <property type="protein sequence ID" value="CAK9036685.1"/>
    <property type="molecule type" value="Genomic_DNA"/>
</dbReference>
<evidence type="ECO:0000313" key="2">
    <source>
        <dbReference type="Proteomes" id="UP001642464"/>
    </source>
</evidence>
<reference evidence="1 2" key="1">
    <citation type="submission" date="2024-02" db="EMBL/GenBank/DDBJ databases">
        <authorList>
            <person name="Chen Y."/>
            <person name="Shah S."/>
            <person name="Dougan E. K."/>
            <person name="Thang M."/>
            <person name="Chan C."/>
        </authorList>
    </citation>
    <scope>NUCLEOTIDE SEQUENCE [LARGE SCALE GENOMIC DNA]</scope>
</reference>
<comment type="caution">
    <text evidence="1">The sequence shown here is derived from an EMBL/GenBank/DDBJ whole genome shotgun (WGS) entry which is preliminary data.</text>
</comment>
<name>A0ABP0LBZ2_9DINO</name>